<evidence type="ECO:0000256" key="1">
    <source>
        <dbReference type="ARBA" id="ARBA00023015"/>
    </source>
</evidence>
<dbReference type="EMBL" id="BARS01047385">
    <property type="protein sequence ID" value="GAG39420.1"/>
    <property type="molecule type" value="Genomic_DNA"/>
</dbReference>
<comment type="caution">
    <text evidence="5">The sequence shown here is derived from an EMBL/GenBank/DDBJ whole genome shotgun (WGS) entry which is preliminary data.</text>
</comment>
<reference evidence="5" key="1">
    <citation type="journal article" date="2014" name="Front. Microbiol.">
        <title>High frequency of phylogenetically diverse reductive dehalogenase-homologous genes in deep subseafloor sedimentary metagenomes.</title>
        <authorList>
            <person name="Kawai M."/>
            <person name="Futagami T."/>
            <person name="Toyoda A."/>
            <person name="Takaki Y."/>
            <person name="Nishi S."/>
            <person name="Hori S."/>
            <person name="Arai W."/>
            <person name="Tsubouchi T."/>
            <person name="Morono Y."/>
            <person name="Uchiyama I."/>
            <person name="Ito T."/>
            <person name="Fujiyama A."/>
            <person name="Inagaki F."/>
            <person name="Takami H."/>
        </authorList>
    </citation>
    <scope>NUCLEOTIDE SEQUENCE</scope>
    <source>
        <strain evidence="5">Expedition CK06-06</strain>
    </source>
</reference>
<name>X0X8N0_9ZZZZ</name>
<keyword evidence="2" id="KW-0731">Sigma factor</keyword>
<dbReference type="AlphaFoldDB" id="X0X8N0"/>
<dbReference type="NCBIfam" id="TIGR02937">
    <property type="entry name" value="sigma70-ECF"/>
    <property type="match status" value="1"/>
</dbReference>
<dbReference type="InterPro" id="IPR014284">
    <property type="entry name" value="RNA_pol_sigma-70_dom"/>
</dbReference>
<keyword evidence="1" id="KW-0805">Transcription regulation</keyword>
<dbReference type="Gene3D" id="1.10.10.10">
    <property type="entry name" value="Winged helix-like DNA-binding domain superfamily/Winged helix DNA-binding domain"/>
    <property type="match status" value="1"/>
</dbReference>
<gene>
    <name evidence="5" type="ORF">S01H1_71185</name>
</gene>
<evidence type="ECO:0000256" key="2">
    <source>
        <dbReference type="ARBA" id="ARBA00023082"/>
    </source>
</evidence>
<dbReference type="GO" id="GO:0016987">
    <property type="term" value="F:sigma factor activity"/>
    <property type="evidence" value="ECO:0007669"/>
    <property type="project" value="UniProtKB-KW"/>
</dbReference>
<sequence>GEAQIIPFPSSQPDPERTMAQHQIHQILERAIDALPEPFRVVLVARLVEEMSIEETADLLDLRPETVKTRLHRARLLLRDDLERQVGPMLTDVFPFDGARCERMADVVIARLSLAG</sequence>
<organism evidence="5">
    <name type="scientific">marine sediment metagenome</name>
    <dbReference type="NCBI Taxonomy" id="412755"/>
    <lineage>
        <taxon>unclassified sequences</taxon>
        <taxon>metagenomes</taxon>
        <taxon>ecological metagenomes</taxon>
    </lineage>
</organism>
<dbReference type="Pfam" id="PF08281">
    <property type="entry name" value="Sigma70_r4_2"/>
    <property type="match status" value="1"/>
</dbReference>
<keyword evidence="3" id="KW-0804">Transcription</keyword>
<evidence type="ECO:0000313" key="5">
    <source>
        <dbReference type="EMBL" id="GAG39420.1"/>
    </source>
</evidence>
<dbReference type="InterPro" id="IPR039425">
    <property type="entry name" value="RNA_pol_sigma-70-like"/>
</dbReference>
<protein>
    <recommendedName>
        <fullName evidence="4">RNA polymerase sigma factor 70 region 4 type 2 domain-containing protein</fullName>
    </recommendedName>
</protein>
<dbReference type="InterPro" id="IPR036388">
    <property type="entry name" value="WH-like_DNA-bd_sf"/>
</dbReference>
<dbReference type="PANTHER" id="PTHR43133:SF51">
    <property type="entry name" value="RNA POLYMERASE SIGMA FACTOR"/>
    <property type="match status" value="1"/>
</dbReference>
<proteinExistence type="predicted"/>
<evidence type="ECO:0000256" key="3">
    <source>
        <dbReference type="ARBA" id="ARBA00023163"/>
    </source>
</evidence>
<accession>X0X8N0</accession>
<dbReference type="PANTHER" id="PTHR43133">
    <property type="entry name" value="RNA POLYMERASE ECF-TYPE SIGMA FACTO"/>
    <property type="match status" value="1"/>
</dbReference>
<feature type="domain" description="RNA polymerase sigma factor 70 region 4 type 2" evidence="4">
    <location>
        <begin position="26"/>
        <end position="77"/>
    </location>
</feature>
<evidence type="ECO:0000259" key="4">
    <source>
        <dbReference type="Pfam" id="PF08281"/>
    </source>
</evidence>
<dbReference type="InterPro" id="IPR013324">
    <property type="entry name" value="RNA_pol_sigma_r3/r4-like"/>
</dbReference>
<feature type="non-terminal residue" evidence="5">
    <location>
        <position position="1"/>
    </location>
</feature>
<dbReference type="GO" id="GO:0006352">
    <property type="term" value="P:DNA-templated transcription initiation"/>
    <property type="evidence" value="ECO:0007669"/>
    <property type="project" value="InterPro"/>
</dbReference>
<dbReference type="SUPFAM" id="SSF88659">
    <property type="entry name" value="Sigma3 and sigma4 domains of RNA polymerase sigma factors"/>
    <property type="match status" value="1"/>
</dbReference>
<dbReference type="InterPro" id="IPR013249">
    <property type="entry name" value="RNA_pol_sigma70_r4_t2"/>
</dbReference>
<dbReference type="GO" id="GO:0003677">
    <property type="term" value="F:DNA binding"/>
    <property type="evidence" value="ECO:0007669"/>
    <property type="project" value="InterPro"/>
</dbReference>